<dbReference type="Gene3D" id="1.10.260.40">
    <property type="entry name" value="lambda repressor-like DNA-binding domains"/>
    <property type="match status" value="1"/>
</dbReference>
<dbReference type="GO" id="GO:0003700">
    <property type="term" value="F:DNA-binding transcription factor activity"/>
    <property type="evidence" value="ECO:0007669"/>
    <property type="project" value="TreeGrafter"/>
</dbReference>
<dbReference type="InterPro" id="IPR028082">
    <property type="entry name" value="Peripla_BP_I"/>
</dbReference>
<dbReference type="Pfam" id="PF13377">
    <property type="entry name" value="Peripla_BP_3"/>
    <property type="match status" value="1"/>
</dbReference>
<keyword evidence="2" id="KW-0238">DNA-binding</keyword>
<evidence type="ECO:0000256" key="3">
    <source>
        <dbReference type="ARBA" id="ARBA00023163"/>
    </source>
</evidence>
<keyword evidence="1" id="KW-0805">Transcription regulation</keyword>
<dbReference type="AlphaFoldDB" id="A0A290Z792"/>
<evidence type="ECO:0000256" key="2">
    <source>
        <dbReference type="ARBA" id="ARBA00023125"/>
    </source>
</evidence>
<dbReference type="GO" id="GO:0000976">
    <property type="term" value="F:transcription cis-regulatory region binding"/>
    <property type="evidence" value="ECO:0007669"/>
    <property type="project" value="TreeGrafter"/>
</dbReference>
<dbReference type="PANTHER" id="PTHR30146">
    <property type="entry name" value="LACI-RELATED TRANSCRIPTIONAL REPRESSOR"/>
    <property type="match status" value="1"/>
</dbReference>
<dbReference type="CDD" id="cd01392">
    <property type="entry name" value="HTH_LacI"/>
    <property type="match status" value="1"/>
</dbReference>
<keyword evidence="6" id="KW-1185">Reference proteome</keyword>
<protein>
    <submittedName>
        <fullName evidence="5">LacI family transcriptional regulator</fullName>
    </submittedName>
</protein>
<dbReference type="Pfam" id="PF00356">
    <property type="entry name" value="LacI"/>
    <property type="match status" value="1"/>
</dbReference>
<dbReference type="PANTHER" id="PTHR30146:SF153">
    <property type="entry name" value="LACTOSE OPERON REPRESSOR"/>
    <property type="match status" value="1"/>
</dbReference>
<organism evidence="5 6">
    <name type="scientific">Actinosynnema pretiosum</name>
    <dbReference type="NCBI Taxonomy" id="42197"/>
    <lineage>
        <taxon>Bacteria</taxon>
        <taxon>Bacillati</taxon>
        <taxon>Actinomycetota</taxon>
        <taxon>Actinomycetes</taxon>
        <taxon>Pseudonocardiales</taxon>
        <taxon>Pseudonocardiaceae</taxon>
        <taxon>Actinosynnema</taxon>
    </lineage>
</organism>
<name>A0A290Z792_9PSEU</name>
<dbReference type="RefSeq" id="WP_096494446.1">
    <property type="nucleotide sequence ID" value="NZ_CP023445.1"/>
</dbReference>
<accession>A0A290Z792</accession>
<evidence type="ECO:0000256" key="1">
    <source>
        <dbReference type="ARBA" id="ARBA00023015"/>
    </source>
</evidence>
<dbReference type="Proteomes" id="UP000218505">
    <property type="component" value="Chromosome"/>
</dbReference>
<reference evidence="5" key="1">
    <citation type="submission" date="2017-09" db="EMBL/GenBank/DDBJ databases">
        <title>Complete Genome Sequence of ansamitocin-producing Bacterium Actinosynnema pretiosum X47.</title>
        <authorList>
            <person name="Cao G."/>
            <person name="Zong G."/>
            <person name="Zhong C."/>
            <person name="Fu J."/>
        </authorList>
    </citation>
    <scope>NUCLEOTIDE SEQUENCE [LARGE SCALE GENOMIC DNA]</scope>
    <source>
        <strain evidence="5">X47</strain>
    </source>
</reference>
<dbReference type="InterPro" id="IPR046335">
    <property type="entry name" value="LacI/GalR-like_sensor"/>
</dbReference>
<dbReference type="InterPro" id="IPR000843">
    <property type="entry name" value="HTH_LacI"/>
</dbReference>
<evidence type="ECO:0000313" key="6">
    <source>
        <dbReference type="Proteomes" id="UP000218505"/>
    </source>
</evidence>
<dbReference type="InterPro" id="IPR010982">
    <property type="entry name" value="Lambda_DNA-bd_dom_sf"/>
</dbReference>
<evidence type="ECO:0000313" key="5">
    <source>
        <dbReference type="EMBL" id="ATE54878.1"/>
    </source>
</evidence>
<dbReference type="SMART" id="SM00354">
    <property type="entry name" value="HTH_LACI"/>
    <property type="match status" value="1"/>
</dbReference>
<sequence>MPRVTIAQVAAEAGTSAMTVSNVLNNRPGASGATRERVLAAARRLGYRPNLAARHLRGGRTGLVGVVTHDLTSQYALEIVRGIADELAVAQREVLISATYQDAHRETERIGLLTGGLVDALLLVAPVLDDDALALLADTAPRCPTVVVDPRAFDIAPPTVAVDNYGGSRQATEHLIGLGHTRIAHVCGHPGFESSADRLRGYRDAVRLAGLPTDEVPDGAFSHEWGFHAGTALVERAEPPTAVVAASDLIALGVIDAARARGLSVPADLSVVGFDDLPLAAQLFPGLTTVRQPLHDMGVTAVRMLTDRPDSPRDVRMDTTLITRGTTRGVL</sequence>
<evidence type="ECO:0000259" key="4">
    <source>
        <dbReference type="PROSITE" id="PS50932"/>
    </source>
</evidence>
<proteinExistence type="predicted"/>
<dbReference type="SUPFAM" id="SSF47413">
    <property type="entry name" value="lambda repressor-like DNA-binding domains"/>
    <property type="match status" value="1"/>
</dbReference>
<keyword evidence="3" id="KW-0804">Transcription</keyword>
<dbReference type="PROSITE" id="PS50932">
    <property type="entry name" value="HTH_LACI_2"/>
    <property type="match status" value="1"/>
</dbReference>
<feature type="domain" description="HTH lacI-type" evidence="4">
    <location>
        <begin position="4"/>
        <end position="58"/>
    </location>
</feature>
<dbReference type="CDD" id="cd06267">
    <property type="entry name" value="PBP1_LacI_sugar_binding-like"/>
    <property type="match status" value="1"/>
</dbReference>
<dbReference type="KEGG" id="apre:CNX65_17630"/>
<dbReference type="EMBL" id="CP023445">
    <property type="protein sequence ID" value="ATE54878.1"/>
    <property type="molecule type" value="Genomic_DNA"/>
</dbReference>
<dbReference type="Gene3D" id="3.40.50.2300">
    <property type="match status" value="2"/>
</dbReference>
<dbReference type="SUPFAM" id="SSF53822">
    <property type="entry name" value="Periplasmic binding protein-like I"/>
    <property type="match status" value="1"/>
</dbReference>
<gene>
    <name evidence="5" type="ORF">CNX65_17630</name>
</gene>